<proteinExistence type="predicted"/>
<keyword evidence="1" id="KW-0175">Coiled coil</keyword>
<feature type="region of interest" description="Disordered" evidence="2">
    <location>
        <begin position="560"/>
        <end position="585"/>
    </location>
</feature>
<organism evidence="4 5">
    <name type="scientific">Trapa natans</name>
    <name type="common">Water chestnut</name>
    <dbReference type="NCBI Taxonomy" id="22666"/>
    <lineage>
        <taxon>Eukaryota</taxon>
        <taxon>Viridiplantae</taxon>
        <taxon>Streptophyta</taxon>
        <taxon>Embryophyta</taxon>
        <taxon>Tracheophyta</taxon>
        <taxon>Spermatophyta</taxon>
        <taxon>Magnoliopsida</taxon>
        <taxon>eudicotyledons</taxon>
        <taxon>Gunneridae</taxon>
        <taxon>Pentapetalae</taxon>
        <taxon>rosids</taxon>
        <taxon>malvids</taxon>
        <taxon>Myrtales</taxon>
        <taxon>Lythraceae</taxon>
        <taxon>Trapa</taxon>
    </lineage>
</organism>
<dbReference type="PANTHER" id="PTHR35766">
    <property type="entry name" value="OS08G0543600 PROTEIN"/>
    <property type="match status" value="1"/>
</dbReference>
<accession>A0AAN7LW61</accession>
<dbReference type="Proteomes" id="UP001346149">
    <property type="component" value="Unassembled WGS sequence"/>
</dbReference>
<dbReference type="Pfam" id="PF24851">
    <property type="entry name" value="DUF7725"/>
    <property type="match status" value="1"/>
</dbReference>
<dbReference type="AlphaFoldDB" id="A0AAN7LW61"/>
<sequence length="831" mass="91635">MESVAGVAATRGGSLAMPSPRKEWRAVSEHQQGRKPADEESGRSNLPQSDEITIYEQEKDSLDVQFSSTIIDGNSNSDYLQQRLHDIARQREELQHMEIDLRAQMIIRSEITGMKNSFETQVKEHADAVVKLQEQLHAKEQIIHELEKKMKDKDNEILAIKRDNEAAWAKEDLLREQKKELATFRRERDHSEAERLQHIKQIHDLQEHLQDKERQLIKMQDQHRVAQENIIYKDEQLREAQAWIARVQEVDALQSHSLQVELRDRTEQYNQLWLGFQRQFMEMERFHLHTIQQLQLELAEVRDRSGTYAGETHVLQVNSKEASHFGKNDGTQLDANGSSRKSGTISNGNSDYSSIASNGNMGEHVAGLPLTSPPVVPLPTSATPGQMTAVLPFVMHLQGSAQSLTTSIPQSHAGHYQTLQPTSTGKEWQNAQGASESSQLSNLTQAPQTQGDQNPVLLEANFEYQLATNGQIPQNGCIRRDMEPDSVKHSLAEEPKVVDSTEKNQLVSSNPEQILEQISSQFHDSITLQVLQNNAESKEQSSLGFTGYEADGERVAMDQPSYNVDRSPSVTSVNNETGAKNSSGSVLSEPFISARQVNLTGAVSALKTPENNLLDERSLLACIVRTIPAGGRIHIGSTLPNRLGKMLSPLHWHDYKKRYGKLDDFVASHPEYFVIEGDYVRLREGAQEMIAAAAAVAKVAGAAAVPAPHSSALSSVAVTPIAHSYRPKNGSSTEGNNIDPASGHSHLQSLPAQNAHPCSLGSAVGSNVKILSKSRNPPDLNSLGNQSTSINDVTNLVSAGPGKAITNGRHIPNFVGKPHGRMPGQTSGSRR</sequence>
<comment type="caution">
    <text evidence="4">The sequence shown here is derived from an EMBL/GenBank/DDBJ whole genome shotgun (WGS) entry which is preliminary data.</text>
</comment>
<feature type="region of interest" description="Disordered" evidence="2">
    <location>
        <begin position="1"/>
        <end position="50"/>
    </location>
</feature>
<feature type="domain" description="DUF7725" evidence="3">
    <location>
        <begin position="613"/>
        <end position="683"/>
    </location>
</feature>
<feature type="compositionally biased region" description="Basic and acidic residues" evidence="2">
    <location>
        <begin position="20"/>
        <end position="42"/>
    </location>
</feature>
<evidence type="ECO:0000313" key="4">
    <source>
        <dbReference type="EMBL" id="KAK4793770.1"/>
    </source>
</evidence>
<feature type="coiled-coil region" evidence="1">
    <location>
        <begin position="115"/>
        <end position="229"/>
    </location>
</feature>
<name>A0AAN7LW61_TRANT</name>
<keyword evidence="5" id="KW-1185">Reference proteome</keyword>
<dbReference type="EMBL" id="JAXQNO010000008">
    <property type="protein sequence ID" value="KAK4793770.1"/>
    <property type="molecule type" value="Genomic_DNA"/>
</dbReference>
<feature type="compositionally biased region" description="Polar residues" evidence="2">
    <location>
        <begin position="329"/>
        <end position="358"/>
    </location>
</feature>
<feature type="region of interest" description="Disordered" evidence="2">
    <location>
        <begin position="321"/>
        <end position="358"/>
    </location>
</feature>
<feature type="compositionally biased region" description="Polar residues" evidence="2">
    <location>
        <begin position="417"/>
        <end position="450"/>
    </location>
</feature>
<evidence type="ECO:0000313" key="5">
    <source>
        <dbReference type="Proteomes" id="UP001346149"/>
    </source>
</evidence>
<feature type="region of interest" description="Disordered" evidence="2">
    <location>
        <begin position="415"/>
        <end position="450"/>
    </location>
</feature>
<evidence type="ECO:0000256" key="1">
    <source>
        <dbReference type="SAM" id="Coils"/>
    </source>
</evidence>
<dbReference type="InterPro" id="IPR056142">
    <property type="entry name" value="DUF7725"/>
</dbReference>
<gene>
    <name evidence="4" type="ORF">SAY86_024205</name>
</gene>
<feature type="region of interest" description="Disordered" evidence="2">
    <location>
        <begin position="801"/>
        <end position="831"/>
    </location>
</feature>
<evidence type="ECO:0000259" key="3">
    <source>
        <dbReference type="Pfam" id="PF24851"/>
    </source>
</evidence>
<dbReference type="PANTHER" id="PTHR35766:SF1">
    <property type="entry name" value="OS08G0543600 PROTEIN"/>
    <property type="match status" value="1"/>
</dbReference>
<protein>
    <recommendedName>
        <fullName evidence="3">DUF7725 domain-containing protein</fullName>
    </recommendedName>
</protein>
<evidence type="ECO:0000256" key="2">
    <source>
        <dbReference type="SAM" id="MobiDB-lite"/>
    </source>
</evidence>
<reference evidence="4 5" key="1">
    <citation type="journal article" date="2023" name="Hortic Res">
        <title>Pangenome of water caltrop reveals structural variations and asymmetric subgenome divergence after allopolyploidization.</title>
        <authorList>
            <person name="Zhang X."/>
            <person name="Chen Y."/>
            <person name="Wang L."/>
            <person name="Yuan Y."/>
            <person name="Fang M."/>
            <person name="Shi L."/>
            <person name="Lu R."/>
            <person name="Comes H.P."/>
            <person name="Ma Y."/>
            <person name="Chen Y."/>
            <person name="Huang G."/>
            <person name="Zhou Y."/>
            <person name="Zheng Z."/>
            <person name="Qiu Y."/>
        </authorList>
    </citation>
    <scope>NUCLEOTIDE SEQUENCE [LARGE SCALE GENOMIC DNA]</scope>
    <source>
        <strain evidence="4">F231</strain>
    </source>
</reference>
<feature type="region of interest" description="Disordered" evidence="2">
    <location>
        <begin position="724"/>
        <end position="758"/>
    </location>
</feature>